<dbReference type="FunFam" id="1.20.120.1150:FF:000002">
    <property type="entry name" value="Serine/threonine-protein phosphatase 2A activator"/>
    <property type="match status" value="1"/>
</dbReference>
<dbReference type="InterPro" id="IPR004327">
    <property type="entry name" value="Phstyr_phstse_ac"/>
</dbReference>
<evidence type="ECO:0000256" key="5">
    <source>
        <dbReference type="ARBA" id="ARBA00023235"/>
    </source>
</evidence>
<comment type="catalytic activity">
    <reaction evidence="1 6">
        <text>[protein]-peptidylproline (omega=180) = [protein]-peptidylproline (omega=0)</text>
        <dbReference type="Rhea" id="RHEA:16237"/>
        <dbReference type="Rhea" id="RHEA-COMP:10747"/>
        <dbReference type="Rhea" id="RHEA-COMP:10748"/>
        <dbReference type="ChEBI" id="CHEBI:83833"/>
        <dbReference type="ChEBI" id="CHEBI:83834"/>
        <dbReference type="EC" id="5.2.1.8"/>
    </reaction>
</comment>
<organism evidence="7 8">
    <name type="scientific">Smittium mucronatum</name>
    <dbReference type="NCBI Taxonomy" id="133383"/>
    <lineage>
        <taxon>Eukaryota</taxon>
        <taxon>Fungi</taxon>
        <taxon>Fungi incertae sedis</taxon>
        <taxon>Zoopagomycota</taxon>
        <taxon>Kickxellomycotina</taxon>
        <taxon>Harpellomycetes</taxon>
        <taxon>Harpellales</taxon>
        <taxon>Legeriomycetaceae</taxon>
        <taxon>Smittium</taxon>
    </lineage>
</organism>
<keyword evidence="3 6" id="KW-0963">Cytoplasm</keyword>
<dbReference type="EC" id="5.2.1.8" evidence="6"/>
<evidence type="ECO:0000256" key="4">
    <source>
        <dbReference type="ARBA" id="ARBA00023110"/>
    </source>
</evidence>
<evidence type="ECO:0000313" key="8">
    <source>
        <dbReference type="Proteomes" id="UP000187455"/>
    </source>
</evidence>
<dbReference type="PIRSF" id="PIRSF016325">
    <property type="entry name" value="Phstyr_phstse_ac"/>
    <property type="match status" value="1"/>
</dbReference>
<dbReference type="Pfam" id="PF03095">
    <property type="entry name" value="PTPA"/>
    <property type="match status" value="1"/>
</dbReference>
<dbReference type="AlphaFoldDB" id="A0A1R0H9J3"/>
<dbReference type="PANTHER" id="PTHR10012">
    <property type="entry name" value="SERINE/THREONINE-PROTEIN PHOSPHATASE 2A REGULATORY SUBUNIT B"/>
    <property type="match status" value="1"/>
</dbReference>
<protein>
    <recommendedName>
        <fullName evidence="6">Serine/threonine-protein phosphatase 2A activator</fullName>
        <ecNumber evidence="6">5.2.1.8</ecNumber>
    </recommendedName>
    <alternativeName>
        <fullName evidence="6">Phosphotyrosyl phosphatase activator</fullName>
    </alternativeName>
</protein>
<comment type="similarity">
    <text evidence="6">Belongs to the PTPA-type PPIase family.</text>
</comment>
<sequence length="316" mass="35734">MINLSSDLPVRKIISKDDLEEFKSSPLYSDLILFLSKLSDSVNGVSTSDSDPESPISGKFLPTFVDPHTAPEVCKYLDESFGNRKRIDYGTGHELNFIAFLLCLDKLNLFSPSDFKNIVLLVFYKYIHIMRYLQFTFWLEPAGSHGVWGLDDYHFLPFYFGSSQLSLHKHLSPKAIHDKDILQEFKADYMYFDMVHFVTSLKTGSLRWHSPMLDDISGAKSWAKVNSGLLKMYQAEVLSKLPIMQHFYFGSLLKFDGGSLLPPETATMLDSDLGQDCKDGHVYAMGQEFPVCCGIRIPSAFAPLASSDSNRVMPFD</sequence>
<comment type="caution">
    <text evidence="7">The sequence shown here is derived from an EMBL/GenBank/DDBJ whole genome shotgun (WGS) entry which is preliminary data.</text>
</comment>
<dbReference type="GO" id="GO:0003755">
    <property type="term" value="F:peptidyl-prolyl cis-trans isomerase activity"/>
    <property type="evidence" value="ECO:0007669"/>
    <property type="project" value="UniProtKB-KW"/>
</dbReference>
<dbReference type="InterPro" id="IPR043170">
    <property type="entry name" value="PTPA_C_lid"/>
</dbReference>
<dbReference type="OrthoDB" id="16120at2759"/>
<accession>A0A1R0H9J3</accession>
<dbReference type="SUPFAM" id="SSF140984">
    <property type="entry name" value="PTPA-like"/>
    <property type="match status" value="1"/>
</dbReference>
<evidence type="ECO:0000313" key="7">
    <source>
        <dbReference type="EMBL" id="OLY85748.1"/>
    </source>
</evidence>
<reference evidence="7 8" key="1">
    <citation type="journal article" date="2016" name="Mol. Biol. Evol.">
        <title>Genome-Wide Survey of Gut Fungi (Harpellales) Reveals the First Horizontally Transferred Ubiquitin Gene from a Mosquito Host.</title>
        <authorList>
            <person name="Wang Y."/>
            <person name="White M.M."/>
            <person name="Kvist S."/>
            <person name="Moncalvo J.M."/>
        </authorList>
    </citation>
    <scope>NUCLEOTIDE SEQUENCE [LARGE SCALE GENOMIC DNA]</scope>
    <source>
        <strain evidence="7 8">ALG-7-W6</strain>
    </source>
</reference>
<dbReference type="CDD" id="cd04087">
    <property type="entry name" value="PTPA"/>
    <property type="match status" value="1"/>
</dbReference>
<evidence type="ECO:0000256" key="3">
    <source>
        <dbReference type="ARBA" id="ARBA00022490"/>
    </source>
</evidence>
<dbReference type="GO" id="GO:0007052">
    <property type="term" value="P:mitotic spindle organization"/>
    <property type="evidence" value="ECO:0007669"/>
    <property type="project" value="TreeGrafter"/>
</dbReference>
<dbReference type="PANTHER" id="PTHR10012:SF5">
    <property type="entry name" value="SERINE_THREONINE-PROTEIN PHOSPHATASE 2A ACTIVATOR 2"/>
    <property type="match status" value="1"/>
</dbReference>
<keyword evidence="4 6" id="KW-0697">Rotamase</keyword>
<keyword evidence="5 6" id="KW-0413">Isomerase</keyword>
<name>A0A1R0H9J3_9FUNG</name>
<dbReference type="GO" id="GO:0000159">
    <property type="term" value="C:protein phosphatase type 2A complex"/>
    <property type="evidence" value="ECO:0007669"/>
    <property type="project" value="TreeGrafter"/>
</dbReference>
<evidence type="ECO:0000256" key="2">
    <source>
        <dbReference type="ARBA" id="ARBA00004496"/>
    </source>
</evidence>
<dbReference type="GO" id="GO:0005737">
    <property type="term" value="C:cytoplasm"/>
    <property type="evidence" value="ECO:0007669"/>
    <property type="project" value="UniProtKB-SubCell"/>
</dbReference>
<dbReference type="EMBL" id="LSSL01000010">
    <property type="protein sequence ID" value="OLY85748.1"/>
    <property type="molecule type" value="Genomic_DNA"/>
</dbReference>
<evidence type="ECO:0000256" key="1">
    <source>
        <dbReference type="ARBA" id="ARBA00000971"/>
    </source>
</evidence>
<dbReference type="InterPro" id="IPR037218">
    <property type="entry name" value="PTPA_sf"/>
</dbReference>
<proteinExistence type="inferred from homology"/>
<dbReference type="GO" id="GO:0005634">
    <property type="term" value="C:nucleus"/>
    <property type="evidence" value="ECO:0007669"/>
    <property type="project" value="TreeGrafter"/>
</dbReference>
<dbReference type="STRING" id="133383.A0A1R0H9J3"/>
<gene>
    <name evidence="7" type="ORF">AYI68_g58</name>
</gene>
<comment type="function">
    <text evidence="6">PPIases accelerate the folding of proteins. It catalyzes the cis-trans isomerization of proline imidic peptide bonds in oligopeptides.</text>
</comment>
<dbReference type="Proteomes" id="UP000187455">
    <property type="component" value="Unassembled WGS sequence"/>
</dbReference>
<keyword evidence="8" id="KW-1185">Reference proteome</keyword>
<comment type="subcellular location">
    <subcellularLocation>
        <location evidence="2 6">Cytoplasm</location>
    </subcellularLocation>
</comment>
<dbReference type="GO" id="GO:0008160">
    <property type="term" value="F:protein tyrosine phosphatase activator activity"/>
    <property type="evidence" value="ECO:0007669"/>
    <property type="project" value="TreeGrafter"/>
</dbReference>
<evidence type="ECO:0000256" key="6">
    <source>
        <dbReference type="RuleBase" id="RU361210"/>
    </source>
</evidence>
<dbReference type="Gene3D" id="1.20.120.1150">
    <property type="match status" value="1"/>
</dbReference>